<dbReference type="GO" id="GO:0022625">
    <property type="term" value="C:cytosolic large ribosomal subunit"/>
    <property type="evidence" value="ECO:0007669"/>
    <property type="project" value="TreeGrafter"/>
</dbReference>
<gene>
    <name evidence="5" type="primary">rpmD</name>
    <name evidence="7" type="ORF">Bcop_0225</name>
</gene>
<evidence type="ECO:0000256" key="5">
    <source>
        <dbReference type="HAMAP-Rule" id="MF_01371"/>
    </source>
</evidence>
<proteinExistence type="inferred from homology"/>
<dbReference type="HOGENOM" id="CLU_131047_1_1_10"/>
<dbReference type="Pfam" id="PF00327">
    <property type="entry name" value="Ribosomal_L30"/>
    <property type="match status" value="1"/>
</dbReference>
<dbReference type="Proteomes" id="UP000018439">
    <property type="component" value="Chromosome"/>
</dbReference>
<dbReference type="InterPro" id="IPR016082">
    <property type="entry name" value="Ribosomal_uL30_ferredoxin-like"/>
</dbReference>
<dbReference type="PIRSF" id="PIRSF002211">
    <property type="entry name" value="Ribosomal_L30_bac-type"/>
    <property type="match status" value="1"/>
</dbReference>
<feature type="domain" description="Large ribosomal subunit protein uL30-like ferredoxin-like fold" evidence="6">
    <location>
        <begin position="4"/>
        <end position="54"/>
    </location>
</feature>
<dbReference type="GO" id="GO:0006412">
    <property type="term" value="P:translation"/>
    <property type="evidence" value="ECO:0007669"/>
    <property type="project" value="UniProtKB-UniRule"/>
</dbReference>
<evidence type="ECO:0000256" key="4">
    <source>
        <dbReference type="ARBA" id="ARBA00023274"/>
    </source>
</evidence>
<dbReference type="EMBL" id="CM001167">
    <property type="protein sequence ID" value="EGJ70444.1"/>
    <property type="molecule type" value="Genomic_DNA"/>
</dbReference>
<dbReference type="AlphaFoldDB" id="F3ZQ02"/>
<dbReference type="NCBIfam" id="TIGR01308">
    <property type="entry name" value="rpmD_bact"/>
    <property type="match status" value="1"/>
</dbReference>
<dbReference type="InterPro" id="IPR005996">
    <property type="entry name" value="Ribosomal_uL30_bac-type"/>
</dbReference>
<reference evidence="7 8" key="1">
    <citation type="journal article" date="2011" name="Stand. Genomic Sci.">
        <title>Non-contiguous finished genome sequence of Bacteroides coprosuis type strain (PC139).</title>
        <authorList>
            <person name="Land M."/>
            <person name="Held B."/>
            <person name="Gronow S."/>
            <person name="Abt B."/>
            <person name="Lucas S."/>
            <person name="Del Rio T.G."/>
            <person name="Nolan M."/>
            <person name="Tice H."/>
            <person name="Cheng J.F."/>
            <person name="Pitluck S."/>
            <person name="Liolios K."/>
            <person name="Pagani I."/>
            <person name="Ivanova N."/>
            <person name="Mavromatis K."/>
            <person name="Mikhailova N."/>
            <person name="Pati A."/>
            <person name="Tapia R."/>
            <person name="Han C."/>
            <person name="Goodwin L."/>
            <person name="Chen A."/>
            <person name="Palaniappan K."/>
            <person name="Hauser L."/>
            <person name="Brambilla E.M."/>
            <person name="Rohde M."/>
            <person name="Goker M."/>
            <person name="Detter J.C."/>
            <person name="Woyke T."/>
            <person name="Bristow J."/>
            <person name="Eisen J.A."/>
            <person name="Markowitz V."/>
            <person name="Hugenholtz P."/>
            <person name="Kyrpides N.C."/>
            <person name="Klenk H.P."/>
            <person name="Lapidus A."/>
        </authorList>
    </citation>
    <scope>NUCLEOTIDE SEQUENCE</scope>
    <source>
        <strain evidence="7 8">DSM 18011</strain>
    </source>
</reference>
<dbReference type="HAMAP" id="MF_01371_B">
    <property type="entry name" value="Ribosomal_uL30_B"/>
    <property type="match status" value="1"/>
</dbReference>
<dbReference type="SUPFAM" id="SSF55129">
    <property type="entry name" value="Ribosomal protein L30p/L7e"/>
    <property type="match status" value="1"/>
</dbReference>
<organism evidence="7 8">
    <name type="scientific">Bacteroides coprosuis DSM 18011</name>
    <dbReference type="NCBI Taxonomy" id="679937"/>
    <lineage>
        <taxon>Bacteria</taxon>
        <taxon>Pseudomonadati</taxon>
        <taxon>Bacteroidota</taxon>
        <taxon>Bacteroidia</taxon>
        <taxon>Bacteroidales</taxon>
        <taxon>Bacteroidaceae</taxon>
        <taxon>Bacteroides</taxon>
    </lineage>
</organism>
<name>F3ZQ02_9BACE</name>
<dbReference type="PANTHER" id="PTHR15892">
    <property type="entry name" value="MITOCHONDRIAL RIBOSOMAL PROTEIN L30"/>
    <property type="match status" value="1"/>
</dbReference>
<evidence type="ECO:0000313" key="8">
    <source>
        <dbReference type="Proteomes" id="UP000018439"/>
    </source>
</evidence>
<dbReference type="OrthoDB" id="9812790at2"/>
<dbReference type="Gene3D" id="3.30.1390.20">
    <property type="entry name" value="Ribosomal protein L30, ferredoxin-like fold domain"/>
    <property type="match status" value="1"/>
</dbReference>
<dbReference type="STRING" id="679937.Bcop_0225"/>
<dbReference type="CDD" id="cd01658">
    <property type="entry name" value="Ribosomal_L30"/>
    <property type="match status" value="1"/>
</dbReference>
<evidence type="ECO:0000256" key="1">
    <source>
        <dbReference type="ARBA" id="ARBA00007594"/>
    </source>
</evidence>
<comment type="subunit">
    <text evidence="2 5">Part of the 50S ribosomal subunit.</text>
</comment>
<evidence type="ECO:0000259" key="6">
    <source>
        <dbReference type="Pfam" id="PF00327"/>
    </source>
</evidence>
<dbReference type="InterPro" id="IPR036919">
    <property type="entry name" value="Ribo_uL30_ferredoxin-like_sf"/>
</dbReference>
<evidence type="ECO:0000256" key="2">
    <source>
        <dbReference type="ARBA" id="ARBA00011838"/>
    </source>
</evidence>
<evidence type="ECO:0000313" key="7">
    <source>
        <dbReference type="EMBL" id="EGJ70444.1"/>
    </source>
</evidence>
<comment type="similarity">
    <text evidence="1 5">Belongs to the universal ribosomal protein uL30 family.</text>
</comment>
<keyword evidence="8" id="KW-1185">Reference proteome</keyword>
<evidence type="ECO:0000256" key="3">
    <source>
        <dbReference type="ARBA" id="ARBA00022980"/>
    </source>
</evidence>
<dbReference type="PANTHER" id="PTHR15892:SF2">
    <property type="entry name" value="LARGE RIBOSOMAL SUBUNIT PROTEIN UL30M"/>
    <property type="match status" value="1"/>
</dbReference>
<sequence length="58" mass="6477">MASIKIKQIKSRIGAPKDQKKTLDALGLRKLNRVVEHESTPSILGMVEKVKHLVTIVE</sequence>
<accession>F3ZQ02</accession>
<keyword evidence="4 5" id="KW-0687">Ribonucleoprotein</keyword>
<dbReference type="eggNOG" id="COG1841">
    <property type="taxonomic scope" value="Bacteria"/>
</dbReference>
<dbReference type="GO" id="GO:0003735">
    <property type="term" value="F:structural constituent of ribosome"/>
    <property type="evidence" value="ECO:0007669"/>
    <property type="project" value="InterPro"/>
</dbReference>
<keyword evidence="3 5" id="KW-0689">Ribosomal protein</keyword>
<protein>
    <recommendedName>
        <fullName evidence="5">Large ribosomal subunit protein uL30</fullName>
    </recommendedName>
</protein>
<dbReference type="FunFam" id="3.30.1390.20:FF:000001">
    <property type="entry name" value="50S ribosomal protein L30"/>
    <property type="match status" value="1"/>
</dbReference>